<feature type="non-terminal residue" evidence="1">
    <location>
        <position position="151"/>
    </location>
</feature>
<evidence type="ECO:0008006" key="2">
    <source>
        <dbReference type="Google" id="ProtNLM"/>
    </source>
</evidence>
<sequence>MTYSFHKQTFATAEKAWQELLPQSASNNVFLTPYWQKVYWETMGSNDEELLLFTFSEDDHVIGIAPMVRKDGVITFLGSTDLWDNHDFIVKEGREGMFLDAFLEYLEQEEHTEIRLESLLEDSYTVSLLPSLAVAKGYSVDLVREDCLMGV</sequence>
<gene>
    <name evidence="1" type="ORF">METZ01_LOCUS321098</name>
</gene>
<accession>A0A382P4B0</accession>
<reference evidence="1" key="1">
    <citation type="submission" date="2018-05" db="EMBL/GenBank/DDBJ databases">
        <authorList>
            <person name="Lanie J.A."/>
            <person name="Ng W.-L."/>
            <person name="Kazmierczak K.M."/>
            <person name="Andrzejewski T.M."/>
            <person name="Davidsen T.M."/>
            <person name="Wayne K.J."/>
            <person name="Tettelin H."/>
            <person name="Glass J.I."/>
            <person name="Rusch D."/>
            <person name="Podicherti R."/>
            <person name="Tsui H.-C.T."/>
            <person name="Winkler M.E."/>
        </authorList>
    </citation>
    <scope>NUCLEOTIDE SEQUENCE</scope>
</reference>
<dbReference type="AlphaFoldDB" id="A0A382P4B0"/>
<name>A0A382P4B0_9ZZZZ</name>
<evidence type="ECO:0000313" key="1">
    <source>
        <dbReference type="EMBL" id="SVC68244.1"/>
    </source>
</evidence>
<proteinExistence type="predicted"/>
<dbReference type="EMBL" id="UINC01104807">
    <property type="protein sequence ID" value="SVC68244.1"/>
    <property type="molecule type" value="Genomic_DNA"/>
</dbReference>
<protein>
    <recommendedName>
        <fullName evidence="2">BioF2-like acetyltransferase domain-containing protein</fullName>
    </recommendedName>
</protein>
<organism evidence="1">
    <name type="scientific">marine metagenome</name>
    <dbReference type="NCBI Taxonomy" id="408172"/>
    <lineage>
        <taxon>unclassified sequences</taxon>
        <taxon>metagenomes</taxon>
        <taxon>ecological metagenomes</taxon>
    </lineage>
</organism>